<dbReference type="Proteomes" id="UP000008810">
    <property type="component" value="Chromosome 4"/>
</dbReference>
<feature type="region of interest" description="Disordered" evidence="1">
    <location>
        <begin position="1"/>
        <end position="32"/>
    </location>
</feature>
<protein>
    <submittedName>
        <fullName evidence="2 3">Uncharacterized protein</fullName>
    </submittedName>
</protein>
<dbReference type="EnsemblPlants" id="KQJ88409">
    <property type="protein sequence ID" value="KQJ88409"/>
    <property type="gene ID" value="BRADI_4g17463v3"/>
</dbReference>
<keyword evidence="4" id="KW-1185">Reference proteome</keyword>
<feature type="compositionally biased region" description="Polar residues" evidence="1">
    <location>
        <begin position="17"/>
        <end position="32"/>
    </location>
</feature>
<gene>
    <name evidence="2" type="ORF">BRADI_4g17463v3</name>
</gene>
<accession>A0A0Q3PGE3</accession>
<dbReference type="AlphaFoldDB" id="A0A0Q3PGE3"/>
<dbReference type="InParanoid" id="A0A0Q3PGE3"/>
<evidence type="ECO:0000313" key="2">
    <source>
        <dbReference type="EMBL" id="KQJ88409.1"/>
    </source>
</evidence>
<reference evidence="2 3" key="1">
    <citation type="journal article" date="2010" name="Nature">
        <title>Genome sequencing and analysis of the model grass Brachypodium distachyon.</title>
        <authorList>
            <consortium name="International Brachypodium Initiative"/>
        </authorList>
    </citation>
    <scope>NUCLEOTIDE SEQUENCE [LARGE SCALE GENOMIC DNA]</scope>
    <source>
        <strain evidence="2 3">Bd21</strain>
    </source>
</reference>
<reference evidence="3" key="3">
    <citation type="submission" date="2018-08" db="UniProtKB">
        <authorList>
            <consortium name="EnsemblPlants"/>
        </authorList>
    </citation>
    <scope>IDENTIFICATION</scope>
    <source>
        <strain evidence="3">cv. Bd21</strain>
    </source>
</reference>
<proteinExistence type="predicted"/>
<reference evidence="2" key="2">
    <citation type="submission" date="2017-06" db="EMBL/GenBank/DDBJ databases">
        <title>WGS assembly of Brachypodium distachyon.</title>
        <authorList>
            <consortium name="The International Brachypodium Initiative"/>
            <person name="Lucas S."/>
            <person name="Harmon-Smith M."/>
            <person name="Lail K."/>
            <person name="Tice H."/>
            <person name="Grimwood J."/>
            <person name="Bruce D."/>
            <person name="Barry K."/>
            <person name="Shu S."/>
            <person name="Lindquist E."/>
            <person name="Wang M."/>
            <person name="Pitluck S."/>
            <person name="Vogel J.P."/>
            <person name="Garvin D.F."/>
            <person name="Mockler T.C."/>
            <person name="Schmutz J."/>
            <person name="Rokhsar D."/>
            <person name="Bevan M.W."/>
        </authorList>
    </citation>
    <scope>NUCLEOTIDE SEQUENCE</scope>
    <source>
        <strain evidence="2">Bd21</strain>
    </source>
</reference>
<name>A0A0Q3PGE3_BRADI</name>
<dbReference type="Gramene" id="KQJ88409">
    <property type="protein sequence ID" value="KQJ88409"/>
    <property type="gene ID" value="BRADI_4g17463v3"/>
</dbReference>
<dbReference type="EMBL" id="CM000883">
    <property type="protein sequence ID" value="KQJ88409.1"/>
    <property type="molecule type" value="Genomic_DNA"/>
</dbReference>
<evidence type="ECO:0000313" key="3">
    <source>
        <dbReference type="EnsemblPlants" id="KQJ88409"/>
    </source>
</evidence>
<organism evidence="2">
    <name type="scientific">Brachypodium distachyon</name>
    <name type="common">Purple false brome</name>
    <name type="synonym">Trachynia distachya</name>
    <dbReference type="NCBI Taxonomy" id="15368"/>
    <lineage>
        <taxon>Eukaryota</taxon>
        <taxon>Viridiplantae</taxon>
        <taxon>Streptophyta</taxon>
        <taxon>Embryophyta</taxon>
        <taxon>Tracheophyta</taxon>
        <taxon>Spermatophyta</taxon>
        <taxon>Magnoliopsida</taxon>
        <taxon>Liliopsida</taxon>
        <taxon>Poales</taxon>
        <taxon>Poaceae</taxon>
        <taxon>BOP clade</taxon>
        <taxon>Pooideae</taxon>
        <taxon>Stipodae</taxon>
        <taxon>Brachypodieae</taxon>
        <taxon>Brachypodium</taxon>
    </lineage>
</organism>
<evidence type="ECO:0000256" key="1">
    <source>
        <dbReference type="SAM" id="MobiDB-lite"/>
    </source>
</evidence>
<sequence>MAAASSSPVRLLPPCRSSASGSNAGQRSSGNSGRNVLGLVLSPCGHASMLGLAHRGDNADKIDVIPVGWGLRRFLQSFWRYSNSFAPVVPMATIANHGGRGNGGGGGGFTGFPAGRNGFERGGYSGSNQGDFDAPGGRAGDYSDFGYGGGRGGHGYDDGRGGYDDGHGTGYRAVEVAAAATIVGGVVAMMAAVSTLAEGIQTTTTVMAEVALATIASAGMSSAGVVVLADVAVVRPRAVVVAADRLLVQKDRRIDSSGGNDLLLICSGCLRGPGCGSCGGHYPPSDFDGDGRRGCSGFGRCFSCGSGDHSGVNICGSDVRCGCSCCSCRDGTSGCFVLVGWACCFFARCVGSGWW</sequence>
<evidence type="ECO:0000313" key="4">
    <source>
        <dbReference type="Proteomes" id="UP000008810"/>
    </source>
</evidence>